<evidence type="ECO:0000256" key="1">
    <source>
        <dbReference type="SAM" id="MobiDB-lite"/>
    </source>
</evidence>
<evidence type="ECO:0000313" key="6">
    <source>
        <dbReference type="Proteomes" id="UP000507470"/>
    </source>
</evidence>
<feature type="signal peptide" evidence="3">
    <location>
        <begin position="1"/>
        <end position="24"/>
    </location>
</feature>
<dbReference type="Proteomes" id="UP000507470">
    <property type="component" value="Unassembled WGS sequence"/>
</dbReference>
<keyword evidence="2" id="KW-0472">Membrane</keyword>
<name>A0A6J8CIU5_MYTCO</name>
<dbReference type="InterPro" id="IPR001507">
    <property type="entry name" value="ZP_dom"/>
</dbReference>
<dbReference type="Pfam" id="PF25272">
    <property type="entry name" value="VERL_C"/>
    <property type="match status" value="1"/>
</dbReference>
<feature type="region of interest" description="Disordered" evidence="1">
    <location>
        <begin position="390"/>
        <end position="436"/>
    </location>
</feature>
<dbReference type="OrthoDB" id="6127451at2759"/>
<feature type="compositionally biased region" description="Basic and acidic residues" evidence="1">
    <location>
        <begin position="390"/>
        <end position="401"/>
    </location>
</feature>
<dbReference type="AlphaFoldDB" id="A0A6J8CIU5"/>
<feature type="chain" id="PRO_5027037145" description="ZP domain-containing protein" evidence="3">
    <location>
        <begin position="25"/>
        <end position="517"/>
    </location>
</feature>
<evidence type="ECO:0000256" key="3">
    <source>
        <dbReference type="SAM" id="SignalP"/>
    </source>
</evidence>
<keyword evidence="3" id="KW-0732">Signal</keyword>
<feature type="domain" description="ZP" evidence="4">
    <location>
        <begin position="13"/>
        <end position="304"/>
    </location>
</feature>
<feature type="transmembrane region" description="Helical" evidence="2">
    <location>
        <begin position="479"/>
        <end position="504"/>
    </location>
</feature>
<accession>A0A6J8CIU5</accession>
<reference evidence="5 6" key="1">
    <citation type="submission" date="2020-06" db="EMBL/GenBank/DDBJ databases">
        <authorList>
            <person name="Li R."/>
            <person name="Bekaert M."/>
        </authorList>
    </citation>
    <scope>NUCLEOTIDE SEQUENCE [LARGE SCALE GENOMIC DNA]</scope>
    <source>
        <strain evidence="6">wild</strain>
    </source>
</reference>
<dbReference type="EMBL" id="CACVKT020005598">
    <property type="protein sequence ID" value="CAC5395955.1"/>
    <property type="molecule type" value="Genomic_DNA"/>
</dbReference>
<dbReference type="PROSITE" id="PS51034">
    <property type="entry name" value="ZP_2"/>
    <property type="match status" value="1"/>
</dbReference>
<keyword evidence="2" id="KW-1133">Transmembrane helix</keyword>
<sequence length="517" mass="58447">MIRRFADMQAICTCFFVIVSVASADYSKTLNGNFPSVDDNIVAVDPHCSHDALHPANVTVTADMDVNVFIHCESGRTFEVERDEDQVNYIAHVYYSGNTSADNCVFHSNNNSQFYQVALEIYFAQNGVFQYKDAYIVTCSYGEYGTNQSRANEVDVPIVAPYETYKHIHRFHNQTHGNDSSTFNVDILDSREQVITDKIPLGKKIKIRVTMTAGSASEVGFHVFMCEAKGSKGTKPFAFIREGCGEGFIIEKNEGFTSNGLTAESPYFKAFELYGSPTVTHECHFYVCHENCDGSSCIYSHFPTGRRRRRRDTSLVSYDKGMQHSETEKPRVRHSVTRIKAGMTFINEDIDFANHFNNLDDNTNQQKAKVSEDDKMHDTLEKGMKNAEKELEQKAGSDKSRNFNADVPFGLNGDTSRGRKSLKLRSRTTEESGQSINDGLKQRKLMSSENTQQRSLRIKLLTSEPVQFDRPEMELHVKILTIILMSAASIALMIMFITVTCILYKNSSRHTTLHIQE</sequence>
<organism evidence="5 6">
    <name type="scientific">Mytilus coruscus</name>
    <name type="common">Sea mussel</name>
    <dbReference type="NCBI Taxonomy" id="42192"/>
    <lineage>
        <taxon>Eukaryota</taxon>
        <taxon>Metazoa</taxon>
        <taxon>Spiralia</taxon>
        <taxon>Lophotrochozoa</taxon>
        <taxon>Mollusca</taxon>
        <taxon>Bivalvia</taxon>
        <taxon>Autobranchia</taxon>
        <taxon>Pteriomorphia</taxon>
        <taxon>Mytilida</taxon>
        <taxon>Mytiloidea</taxon>
        <taxon>Mytilidae</taxon>
        <taxon>Mytilinae</taxon>
        <taxon>Mytilus</taxon>
    </lineage>
</organism>
<evidence type="ECO:0000259" key="4">
    <source>
        <dbReference type="PROSITE" id="PS51034"/>
    </source>
</evidence>
<evidence type="ECO:0000256" key="2">
    <source>
        <dbReference type="SAM" id="Phobius"/>
    </source>
</evidence>
<gene>
    <name evidence="5" type="ORF">MCOR_30571</name>
</gene>
<keyword evidence="2" id="KW-0812">Transmembrane</keyword>
<dbReference type="InterPro" id="IPR057371">
    <property type="entry name" value="VERL_C"/>
</dbReference>
<proteinExistence type="predicted"/>
<keyword evidence="6" id="KW-1185">Reference proteome</keyword>
<evidence type="ECO:0000313" key="5">
    <source>
        <dbReference type="EMBL" id="CAC5395955.1"/>
    </source>
</evidence>
<protein>
    <recommendedName>
        <fullName evidence="4">ZP domain-containing protein</fullName>
    </recommendedName>
</protein>